<comment type="cofactor">
    <cofactor evidence="9">
        <name>Zn(2+)</name>
        <dbReference type="ChEBI" id="CHEBI:29105"/>
    </cofactor>
    <text evidence="9">Binds 1 zinc ion per subunit.</text>
</comment>
<comment type="function">
    <text evidence="9 10">Catalyzes hydrolysis of the D-alanyl-D-alanine dipeptide.</text>
</comment>
<keyword evidence="3 9" id="KW-0479">Metal-binding</keyword>
<keyword evidence="5 9" id="KW-0862">Zinc</keyword>
<dbReference type="GO" id="GO:0006508">
    <property type="term" value="P:proteolysis"/>
    <property type="evidence" value="ECO:0007669"/>
    <property type="project" value="UniProtKB-KW"/>
</dbReference>
<dbReference type="CDD" id="cd14840">
    <property type="entry name" value="D-Ala-D-Ala_dipeptidase_Aad"/>
    <property type="match status" value="1"/>
</dbReference>
<feature type="site" description="Transition state stabilizer" evidence="9">
    <location>
        <position position="100"/>
    </location>
</feature>
<evidence type="ECO:0000256" key="10">
    <source>
        <dbReference type="PIRNR" id="PIRNR026671"/>
    </source>
</evidence>
<evidence type="ECO:0000313" key="12">
    <source>
        <dbReference type="EMBL" id="NMH29051.1"/>
    </source>
</evidence>
<keyword evidence="4 9" id="KW-0378">Hydrolase</keyword>
<dbReference type="GO" id="GO:0071555">
    <property type="term" value="P:cell wall organization"/>
    <property type="evidence" value="ECO:0007669"/>
    <property type="project" value="UniProtKB-KW"/>
</dbReference>
<feature type="active site" description="Proton donor/acceptor" evidence="9">
    <location>
        <position position="191"/>
    </location>
</feature>
<dbReference type="PIRSF" id="PIRSF026671">
    <property type="entry name" value="AA_dipeptidase"/>
    <property type="match status" value="1"/>
</dbReference>
<sequence length="220" mass="25650">MLYQNPNVRYFFFYIFLISLASVRAQDNQAIVDTTFIDIKMLSSEVILDMKYATADNFLKVAVYDCEACYLRKIAAEALVAANKDVAQKGYRIKLFDCYRPLDIQKKMWKIVPNPDYVADPAKGSLHNRGLAVDLTLIDENGNELDMGTNFDHFGPESEFAYRNISKEARRNRKLLNKIMERHGFKVLKSEWWHYNYQMPQKAAVSNFKWECDQGNMQDK</sequence>
<name>A0A972JHB0_9FLAO</name>
<keyword evidence="13" id="KW-1185">Reference proteome</keyword>
<accession>A0A972JHB0</accession>
<dbReference type="EC" id="3.4.13.22" evidence="9 10"/>
<keyword evidence="2 9" id="KW-0645">Protease</keyword>
<feature type="binding site" evidence="9">
    <location>
        <position position="134"/>
    </location>
    <ligand>
        <name>Zn(2+)</name>
        <dbReference type="ChEBI" id="CHEBI:29105"/>
        <note>catalytic</note>
    </ligand>
</feature>
<proteinExistence type="inferred from homology"/>
<keyword evidence="8 10" id="KW-0961">Cell wall biogenesis/degradation</keyword>
<protein>
    <recommendedName>
        <fullName evidence="9 10">D-alanyl-D-alanine dipeptidase</fullName>
        <shortName evidence="9 10">D-Ala-D-Ala dipeptidase</shortName>
        <ecNumber evidence="9 10">3.4.13.22</ecNumber>
    </recommendedName>
</protein>
<evidence type="ECO:0000256" key="7">
    <source>
        <dbReference type="ARBA" id="ARBA00023049"/>
    </source>
</evidence>
<keyword evidence="7 9" id="KW-0482">Metalloprotease</keyword>
<comment type="catalytic activity">
    <reaction evidence="1 9 10">
        <text>D-alanyl-D-alanine + H2O = 2 D-alanine</text>
        <dbReference type="Rhea" id="RHEA:20661"/>
        <dbReference type="ChEBI" id="CHEBI:15377"/>
        <dbReference type="ChEBI" id="CHEBI:57416"/>
        <dbReference type="ChEBI" id="CHEBI:57822"/>
        <dbReference type="EC" id="3.4.13.22"/>
    </reaction>
</comment>
<keyword evidence="11" id="KW-0732">Signal</keyword>
<keyword evidence="6 9" id="KW-0224">Dipeptidase</keyword>
<feature type="binding site" evidence="9">
    <location>
        <position position="127"/>
    </location>
    <ligand>
        <name>Zn(2+)</name>
        <dbReference type="ChEBI" id="CHEBI:29105"/>
        <note>catalytic</note>
    </ligand>
</feature>
<dbReference type="HAMAP" id="MF_01924">
    <property type="entry name" value="A_A_dipeptidase"/>
    <property type="match status" value="1"/>
</dbReference>
<comment type="caution">
    <text evidence="12">The sequence shown here is derived from an EMBL/GenBank/DDBJ whole genome shotgun (WGS) entry which is preliminary data.</text>
</comment>
<organism evidence="12 13">
    <name type="scientific">Flavobacterium silvaticum</name>
    <dbReference type="NCBI Taxonomy" id="1852020"/>
    <lineage>
        <taxon>Bacteria</taxon>
        <taxon>Pseudomonadati</taxon>
        <taxon>Bacteroidota</taxon>
        <taxon>Flavobacteriia</taxon>
        <taxon>Flavobacteriales</taxon>
        <taxon>Flavobacteriaceae</taxon>
        <taxon>Flavobacterium</taxon>
    </lineage>
</organism>
<evidence type="ECO:0000313" key="13">
    <source>
        <dbReference type="Proteomes" id="UP000712080"/>
    </source>
</evidence>
<gene>
    <name evidence="12" type="primary">ddpX</name>
    <name evidence="12" type="ORF">G6047_13480</name>
</gene>
<dbReference type="EMBL" id="JAAMPU010000107">
    <property type="protein sequence ID" value="NMH29051.1"/>
    <property type="molecule type" value="Genomic_DNA"/>
</dbReference>
<dbReference type="GO" id="GO:0160237">
    <property type="term" value="F:D-Ala-D-Ala dipeptidase activity"/>
    <property type="evidence" value="ECO:0007669"/>
    <property type="project" value="UniProtKB-EC"/>
</dbReference>
<dbReference type="InterPro" id="IPR000755">
    <property type="entry name" value="A_A_dipeptidase"/>
</dbReference>
<dbReference type="PANTHER" id="PTHR43126">
    <property type="entry name" value="D-ALANYL-D-ALANINE DIPEPTIDASE"/>
    <property type="match status" value="1"/>
</dbReference>
<feature type="signal peptide" evidence="11">
    <location>
        <begin position="1"/>
        <end position="25"/>
    </location>
</feature>
<comment type="similarity">
    <text evidence="9 10">Belongs to the peptidase M15D family.</text>
</comment>
<evidence type="ECO:0000256" key="9">
    <source>
        <dbReference type="HAMAP-Rule" id="MF_01924"/>
    </source>
</evidence>
<evidence type="ECO:0000256" key="5">
    <source>
        <dbReference type="ARBA" id="ARBA00022833"/>
    </source>
</evidence>
<dbReference type="InterPro" id="IPR009045">
    <property type="entry name" value="Zn_M74/Hedgehog-like"/>
</dbReference>
<evidence type="ECO:0000256" key="8">
    <source>
        <dbReference type="ARBA" id="ARBA00023316"/>
    </source>
</evidence>
<dbReference type="Proteomes" id="UP000712080">
    <property type="component" value="Unassembled WGS sequence"/>
</dbReference>
<feature type="chain" id="PRO_5038066897" description="D-alanyl-D-alanine dipeptidase" evidence="11">
    <location>
        <begin position="26"/>
        <end position="220"/>
    </location>
</feature>
<dbReference type="GO" id="GO:0008237">
    <property type="term" value="F:metallopeptidase activity"/>
    <property type="evidence" value="ECO:0007669"/>
    <property type="project" value="UniProtKB-KW"/>
</dbReference>
<dbReference type="Pfam" id="PF01427">
    <property type="entry name" value="Peptidase_M15"/>
    <property type="match status" value="1"/>
</dbReference>
<dbReference type="NCBIfam" id="NF007557">
    <property type="entry name" value="PRK10178.1"/>
    <property type="match status" value="1"/>
</dbReference>
<evidence type="ECO:0000256" key="2">
    <source>
        <dbReference type="ARBA" id="ARBA00022670"/>
    </source>
</evidence>
<evidence type="ECO:0000256" key="6">
    <source>
        <dbReference type="ARBA" id="ARBA00022997"/>
    </source>
</evidence>
<evidence type="ECO:0000256" key="3">
    <source>
        <dbReference type="ARBA" id="ARBA00022723"/>
    </source>
</evidence>
<dbReference type="GO" id="GO:0008270">
    <property type="term" value="F:zinc ion binding"/>
    <property type="evidence" value="ECO:0007669"/>
    <property type="project" value="UniProtKB-UniRule"/>
</dbReference>
<evidence type="ECO:0000256" key="11">
    <source>
        <dbReference type="SAM" id="SignalP"/>
    </source>
</evidence>
<evidence type="ECO:0000256" key="4">
    <source>
        <dbReference type="ARBA" id="ARBA00022801"/>
    </source>
</evidence>
<reference evidence="12" key="1">
    <citation type="submission" date="2020-02" db="EMBL/GenBank/DDBJ databases">
        <title>Flavobacterium sp. genome.</title>
        <authorList>
            <person name="Jung H.S."/>
            <person name="Baek J.H."/>
            <person name="Jeon C.O."/>
        </authorList>
    </citation>
    <scope>NUCLEOTIDE SEQUENCE</scope>
    <source>
        <strain evidence="12">SE-s28</strain>
    </source>
</reference>
<dbReference type="AlphaFoldDB" id="A0A972JHB0"/>
<dbReference type="Gene3D" id="3.30.1380.10">
    <property type="match status" value="1"/>
</dbReference>
<dbReference type="SUPFAM" id="SSF55166">
    <property type="entry name" value="Hedgehog/DD-peptidase"/>
    <property type="match status" value="1"/>
</dbReference>
<evidence type="ECO:0000256" key="1">
    <source>
        <dbReference type="ARBA" id="ARBA00001362"/>
    </source>
</evidence>
<feature type="binding site" evidence="9">
    <location>
        <position position="194"/>
    </location>
    <ligand>
        <name>Zn(2+)</name>
        <dbReference type="ChEBI" id="CHEBI:29105"/>
        <note>catalytic</note>
    </ligand>
</feature>
<dbReference type="PANTHER" id="PTHR43126:SF1">
    <property type="entry name" value="D-ALANYL-D-ALANINE DIPEPTIDASE"/>
    <property type="match status" value="1"/>
</dbReference>